<sequence>MSGTRAPIGVFDSGIGGLSILRALRAALPAEDFVYFADTGHAPYGERTEDHVIERSLAIAGELIARHRIKLLVVACNTATAAAIARMRASWPDLPIVGVEPALKPAVQASRTGRVGVLATRGTLASDKFKRLLASLGPGADIRLQPCDGLAAAIERDDASQVEALCARYVQALGALGHEPGQIDTLVLGCTHYPFALATFQRLVGDGVGILETGEPVARQVNRLLESGALRTDTEAPGKVTLLGSGEPHALQAAAARWLGAWAATSSTAC</sequence>
<dbReference type="InterPro" id="IPR001920">
    <property type="entry name" value="Asp/Glu_race"/>
</dbReference>
<dbReference type="EMBL" id="SMLL01000005">
    <property type="protein sequence ID" value="TFY98493.1"/>
    <property type="molecule type" value="Genomic_DNA"/>
</dbReference>
<dbReference type="GO" id="GO:0008360">
    <property type="term" value="P:regulation of cell shape"/>
    <property type="evidence" value="ECO:0007669"/>
    <property type="project" value="UniProtKB-KW"/>
</dbReference>
<dbReference type="NCBIfam" id="TIGR00067">
    <property type="entry name" value="glut_race"/>
    <property type="match status" value="1"/>
</dbReference>
<feature type="active site" description="Proton donor/acceptor" evidence="7">
    <location>
        <position position="190"/>
    </location>
</feature>
<keyword evidence="5 7" id="KW-0413">Isomerase</keyword>
<dbReference type="HAMAP" id="MF_00258">
    <property type="entry name" value="Glu_racemase"/>
    <property type="match status" value="1"/>
</dbReference>
<name>A0A4Z0BJA7_9BURK</name>
<evidence type="ECO:0000256" key="7">
    <source>
        <dbReference type="HAMAP-Rule" id="MF_00258"/>
    </source>
</evidence>
<comment type="caution">
    <text evidence="8">The sequence shown here is derived from an EMBL/GenBank/DDBJ whole genome shotgun (WGS) entry which is preliminary data.</text>
</comment>
<evidence type="ECO:0000256" key="5">
    <source>
        <dbReference type="ARBA" id="ARBA00023235"/>
    </source>
</evidence>
<accession>A0A4Z0BJA7</accession>
<gene>
    <name evidence="7 8" type="primary">murI</name>
    <name evidence="8" type="ORF">EZ242_13185</name>
</gene>
<dbReference type="GO" id="GO:0009252">
    <property type="term" value="P:peptidoglycan biosynthetic process"/>
    <property type="evidence" value="ECO:0007669"/>
    <property type="project" value="UniProtKB-UniRule"/>
</dbReference>
<feature type="binding site" evidence="7">
    <location>
        <begin position="44"/>
        <end position="45"/>
    </location>
    <ligand>
        <name>substrate</name>
    </ligand>
</feature>
<keyword evidence="4 7" id="KW-0573">Peptidoglycan synthesis</keyword>
<reference evidence="8 9" key="1">
    <citation type="submission" date="2019-03" db="EMBL/GenBank/DDBJ databases">
        <title>Ramlibacter rhizophilus CCTCC AB2015357, whole genome shotgun sequence.</title>
        <authorList>
            <person name="Zhang X."/>
            <person name="Feng G."/>
            <person name="Zhu H."/>
        </authorList>
    </citation>
    <scope>NUCLEOTIDE SEQUENCE [LARGE SCALE GENOMIC DNA]</scope>
    <source>
        <strain evidence="8 9">CCTCC AB2015357</strain>
    </source>
</reference>
<keyword evidence="6 7" id="KW-0961">Cell wall biogenesis/degradation</keyword>
<dbReference type="InterPro" id="IPR015942">
    <property type="entry name" value="Asp/Glu/hydantoin_racemase"/>
</dbReference>
<dbReference type="RefSeq" id="WP_135285644.1">
    <property type="nucleotide sequence ID" value="NZ_SMLL01000005.1"/>
</dbReference>
<evidence type="ECO:0000256" key="3">
    <source>
        <dbReference type="ARBA" id="ARBA00022960"/>
    </source>
</evidence>
<dbReference type="GO" id="GO:0008881">
    <property type="term" value="F:glutamate racemase activity"/>
    <property type="evidence" value="ECO:0007669"/>
    <property type="project" value="UniProtKB-UniRule"/>
</dbReference>
<comment type="similarity">
    <text evidence="7">Belongs to the aspartate/glutamate racemases family.</text>
</comment>
<dbReference type="InterPro" id="IPR004391">
    <property type="entry name" value="Glu_race"/>
</dbReference>
<evidence type="ECO:0000256" key="2">
    <source>
        <dbReference type="ARBA" id="ARBA00013090"/>
    </source>
</evidence>
<feature type="binding site" evidence="7">
    <location>
        <begin position="77"/>
        <end position="78"/>
    </location>
    <ligand>
        <name>substrate</name>
    </ligand>
</feature>
<dbReference type="UniPathway" id="UPA00219"/>
<feature type="binding site" evidence="7">
    <location>
        <begin position="12"/>
        <end position="13"/>
    </location>
    <ligand>
        <name>substrate</name>
    </ligand>
</feature>
<comment type="function">
    <text evidence="7">Provides the (R)-glutamate required for cell wall biosynthesis.</text>
</comment>
<dbReference type="Proteomes" id="UP000297564">
    <property type="component" value="Unassembled WGS sequence"/>
</dbReference>
<dbReference type="PROSITE" id="PS00923">
    <property type="entry name" value="ASP_GLU_RACEMASE_1"/>
    <property type="match status" value="1"/>
</dbReference>
<evidence type="ECO:0000256" key="6">
    <source>
        <dbReference type="ARBA" id="ARBA00023316"/>
    </source>
</evidence>
<dbReference type="EC" id="5.1.1.3" evidence="2 7"/>
<dbReference type="Pfam" id="PF01177">
    <property type="entry name" value="Asp_Glu_race"/>
    <property type="match status" value="1"/>
</dbReference>
<dbReference type="PANTHER" id="PTHR21198">
    <property type="entry name" value="GLUTAMATE RACEMASE"/>
    <property type="match status" value="1"/>
</dbReference>
<keyword evidence="3 7" id="KW-0133">Cell shape</keyword>
<proteinExistence type="inferred from homology"/>
<feature type="active site" description="Proton donor/acceptor" evidence="7">
    <location>
        <position position="76"/>
    </location>
</feature>
<dbReference type="Gene3D" id="3.40.50.1860">
    <property type="match status" value="2"/>
</dbReference>
<protein>
    <recommendedName>
        <fullName evidence="2 7">Glutamate racemase</fullName>
        <ecNumber evidence="2 7">5.1.1.3</ecNumber>
    </recommendedName>
</protein>
<comment type="pathway">
    <text evidence="7">Cell wall biogenesis; peptidoglycan biosynthesis.</text>
</comment>
<dbReference type="PANTHER" id="PTHR21198:SF2">
    <property type="entry name" value="GLUTAMATE RACEMASE"/>
    <property type="match status" value="1"/>
</dbReference>
<keyword evidence="9" id="KW-1185">Reference proteome</keyword>
<evidence type="ECO:0000313" key="9">
    <source>
        <dbReference type="Proteomes" id="UP000297564"/>
    </source>
</evidence>
<dbReference type="SUPFAM" id="SSF53681">
    <property type="entry name" value="Aspartate/glutamate racemase"/>
    <property type="match status" value="2"/>
</dbReference>
<dbReference type="GO" id="GO:0071555">
    <property type="term" value="P:cell wall organization"/>
    <property type="evidence" value="ECO:0007669"/>
    <property type="project" value="UniProtKB-KW"/>
</dbReference>
<evidence type="ECO:0000256" key="1">
    <source>
        <dbReference type="ARBA" id="ARBA00001602"/>
    </source>
</evidence>
<evidence type="ECO:0000313" key="8">
    <source>
        <dbReference type="EMBL" id="TFY98493.1"/>
    </source>
</evidence>
<feature type="binding site" evidence="7">
    <location>
        <begin position="191"/>
        <end position="192"/>
    </location>
    <ligand>
        <name>substrate</name>
    </ligand>
</feature>
<organism evidence="8 9">
    <name type="scientific">Ramlibacter rhizophilus</name>
    <dbReference type="NCBI Taxonomy" id="1781167"/>
    <lineage>
        <taxon>Bacteria</taxon>
        <taxon>Pseudomonadati</taxon>
        <taxon>Pseudomonadota</taxon>
        <taxon>Betaproteobacteria</taxon>
        <taxon>Burkholderiales</taxon>
        <taxon>Comamonadaceae</taxon>
        <taxon>Ramlibacter</taxon>
    </lineage>
</organism>
<comment type="catalytic activity">
    <reaction evidence="1 7">
        <text>L-glutamate = D-glutamate</text>
        <dbReference type="Rhea" id="RHEA:12813"/>
        <dbReference type="ChEBI" id="CHEBI:29985"/>
        <dbReference type="ChEBI" id="CHEBI:29986"/>
        <dbReference type="EC" id="5.1.1.3"/>
    </reaction>
</comment>
<dbReference type="AlphaFoldDB" id="A0A4Z0BJA7"/>
<dbReference type="OrthoDB" id="9801055at2"/>
<evidence type="ECO:0000256" key="4">
    <source>
        <dbReference type="ARBA" id="ARBA00022984"/>
    </source>
</evidence>
<dbReference type="InterPro" id="IPR018187">
    <property type="entry name" value="Asp/Glu_racemase_AS_1"/>
</dbReference>